<dbReference type="SUPFAM" id="SSF56925">
    <property type="entry name" value="OMPA-like"/>
    <property type="match status" value="1"/>
</dbReference>
<dbReference type="Pfam" id="PF13505">
    <property type="entry name" value="OMP_b-brl"/>
    <property type="match status" value="1"/>
</dbReference>
<evidence type="ECO:0000313" key="5">
    <source>
        <dbReference type="Proteomes" id="UP000191820"/>
    </source>
</evidence>
<dbReference type="InterPro" id="IPR011250">
    <property type="entry name" value="OMP/PagP_B-barrel"/>
</dbReference>
<evidence type="ECO:0000313" key="4">
    <source>
        <dbReference type="EMBL" id="ARD21019.1"/>
    </source>
</evidence>
<dbReference type="InterPro" id="IPR027385">
    <property type="entry name" value="Beta-barrel_OMP"/>
</dbReference>
<dbReference type="EMBL" id="CP020472">
    <property type="protein sequence ID" value="ARD21019.1"/>
    <property type="molecule type" value="Genomic_DNA"/>
</dbReference>
<evidence type="ECO:0000259" key="3">
    <source>
        <dbReference type="Pfam" id="PF13505"/>
    </source>
</evidence>
<feature type="signal peptide" evidence="2">
    <location>
        <begin position="1"/>
        <end position="22"/>
    </location>
</feature>
<dbReference type="Proteomes" id="UP000191820">
    <property type="component" value="Chromosome"/>
</dbReference>
<sequence>MKTKQLILAGVITSMMSVPAMASDWFIGGAAGYQKNTYKLDSSVDGTKEKEKDMAYQLRVGTYINDNSRVYGTYGYNSEDIGKQQNFLLSYDYLVPLGASNKMNWFVGATAGMTHTSIKDADLSSGNNFVWGGQTGFMYNINDNWSTEIGYQYLKQDYEKDVGNGANTGTFSLNDTQQVYLAIDYKF</sequence>
<feature type="domain" description="Outer membrane protein beta-barrel" evidence="3">
    <location>
        <begin position="13"/>
        <end position="187"/>
    </location>
</feature>
<dbReference type="Gene3D" id="2.40.160.20">
    <property type="match status" value="1"/>
</dbReference>
<reference evidence="4 5" key="1">
    <citation type="submission" date="2017-03" db="EMBL/GenBank/DDBJ databases">
        <title>Genome sequencing of Shewanella japonica KCTC 22435.</title>
        <authorList>
            <person name="Kim K.M."/>
        </authorList>
    </citation>
    <scope>NUCLEOTIDE SEQUENCE [LARGE SCALE GENOMIC DNA]</scope>
    <source>
        <strain evidence="4 5">KCTC 22435</strain>
    </source>
</reference>
<protein>
    <recommendedName>
        <fullName evidence="3">Outer membrane protein beta-barrel domain-containing protein</fullName>
    </recommendedName>
</protein>
<evidence type="ECO:0000256" key="2">
    <source>
        <dbReference type="SAM" id="SignalP"/>
    </source>
</evidence>
<name>A0ABN4YFN8_9GAMM</name>
<feature type="chain" id="PRO_5045509988" description="Outer membrane protein beta-barrel domain-containing protein" evidence="2">
    <location>
        <begin position="23"/>
        <end position="187"/>
    </location>
</feature>
<keyword evidence="1 2" id="KW-0732">Signal</keyword>
<evidence type="ECO:0000256" key="1">
    <source>
        <dbReference type="ARBA" id="ARBA00022729"/>
    </source>
</evidence>
<dbReference type="RefSeq" id="WP_055022686.1">
    <property type="nucleotide sequence ID" value="NZ_CANMJJ010000027.1"/>
</dbReference>
<accession>A0ABN4YFN8</accession>
<keyword evidence="5" id="KW-1185">Reference proteome</keyword>
<proteinExistence type="predicted"/>
<organism evidence="4 5">
    <name type="scientific">Shewanella japonica</name>
    <dbReference type="NCBI Taxonomy" id="93973"/>
    <lineage>
        <taxon>Bacteria</taxon>
        <taxon>Pseudomonadati</taxon>
        <taxon>Pseudomonadota</taxon>
        <taxon>Gammaproteobacteria</taxon>
        <taxon>Alteromonadales</taxon>
        <taxon>Shewanellaceae</taxon>
        <taxon>Shewanella</taxon>
    </lineage>
</organism>
<gene>
    <name evidence="4" type="ORF">SJ2017_0682</name>
</gene>